<dbReference type="AlphaFoldDB" id="A0AAV2WS10"/>
<protein>
    <recommendedName>
        <fullName evidence="1">T6SS Phospholipase effector Tle1-like catalytic domain-containing protein</fullName>
    </recommendedName>
</protein>
<reference evidence="2" key="1">
    <citation type="submission" date="2014-05" db="EMBL/GenBank/DDBJ databases">
        <authorList>
            <person name="Urmite Genomes"/>
        </authorList>
    </citation>
    <scope>NUCLEOTIDE SEQUENCE</scope>
    <source>
        <strain evidence="2">DSM 44074</strain>
    </source>
</reference>
<dbReference type="PANTHER" id="PTHR33840:SF1">
    <property type="entry name" value="TLE1 PHOSPHOLIPASE DOMAIN-CONTAINING PROTEIN"/>
    <property type="match status" value="1"/>
</dbReference>
<dbReference type="Proteomes" id="UP000028864">
    <property type="component" value="Unassembled WGS sequence"/>
</dbReference>
<evidence type="ECO:0000313" key="3">
    <source>
        <dbReference type="Proteomes" id="UP000028864"/>
    </source>
</evidence>
<proteinExistence type="predicted"/>
<dbReference type="Pfam" id="PF09994">
    <property type="entry name" value="T6SS_Tle1-like_cat"/>
    <property type="match status" value="1"/>
</dbReference>
<organism evidence="2 3">
    <name type="scientific">Mycolicibacterium neoaurum</name>
    <name type="common">Mycobacterium neoaurum</name>
    <dbReference type="NCBI Taxonomy" id="1795"/>
    <lineage>
        <taxon>Bacteria</taxon>
        <taxon>Bacillati</taxon>
        <taxon>Actinomycetota</taxon>
        <taxon>Actinomycetes</taxon>
        <taxon>Mycobacteriales</taxon>
        <taxon>Mycobacteriaceae</taxon>
        <taxon>Mycolicibacterium</taxon>
    </lineage>
</organism>
<dbReference type="RefSeq" id="WP_030134381.1">
    <property type="nucleotide sequence ID" value="NZ_LK021342.1"/>
</dbReference>
<gene>
    <name evidence="2" type="ORF">BN1047_04882</name>
</gene>
<sequence>MTNIVLCFDQAEETNAAAVFRRVDPADQISWHRHTSRRAEQARQAVAAAYDFLTEHWHPGDPVYVFGAGSGAACAQALARLLGTIGVLDGELRDYMLSTYALPRTERSAQEWRRVTEVAAGLAERDDIAVPVRFLGLWDSAPIRGAGGPVDVVEGRHALAIDGGPSLQRVDGVDEVWFRGTHRDIVGGALTLEWMLDGAAQAGLRLDTAPSVHAEPDGSALTLALRRLPEAAAVHASVQMHLHNHPRYWRRLPARVQWHDLDWLDRGERLLAVERTAPTPARVLATAS</sequence>
<name>A0AAV2WS10_MYCNE</name>
<accession>A0AAV2WS10</accession>
<dbReference type="EMBL" id="LK021342">
    <property type="protein sequence ID" value="CDQ46965.1"/>
    <property type="molecule type" value="Genomic_DNA"/>
</dbReference>
<reference evidence="2" key="2">
    <citation type="submission" date="2015-09" db="EMBL/GenBank/DDBJ databases">
        <title>Draft genome sequence of Mycobacterium neoaurum DSM 44074.</title>
        <authorList>
            <person name="Croce O."/>
            <person name="Robert C."/>
            <person name="Raoult D."/>
            <person name="Drancourt M."/>
        </authorList>
    </citation>
    <scope>NUCLEOTIDE SEQUENCE</scope>
    <source>
        <strain evidence="2">DSM 44074</strain>
    </source>
</reference>
<feature type="domain" description="T6SS Phospholipase effector Tle1-like catalytic" evidence="1">
    <location>
        <begin position="39"/>
        <end position="189"/>
    </location>
</feature>
<evidence type="ECO:0000313" key="2">
    <source>
        <dbReference type="EMBL" id="CDQ46965.1"/>
    </source>
</evidence>
<dbReference type="InterPro" id="IPR018712">
    <property type="entry name" value="Tle1-like_cat"/>
</dbReference>
<dbReference type="PANTHER" id="PTHR33840">
    <property type="match status" value="1"/>
</dbReference>
<evidence type="ECO:0000259" key="1">
    <source>
        <dbReference type="Pfam" id="PF09994"/>
    </source>
</evidence>